<dbReference type="InterPro" id="IPR001387">
    <property type="entry name" value="Cro/C1-type_HTH"/>
</dbReference>
<dbReference type="Pfam" id="PF01381">
    <property type="entry name" value="HTH_3"/>
    <property type="match status" value="1"/>
</dbReference>
<name>A0ABT8VC51_9BACL</name>
<sequence>MDIYIKRLNKTISDIIFQLREEKNLTYSELEELTGVSRSVLYRIEHGETKRPGYRTVKVIAAVFPAHYNEIMECYIQEEERIDVLFEILREIVNVEDHSFLVSQILRSPQGKTEGTLQRLYDFTGKISDSALKVILYKAIIKYSREHGVMKYIAKGLLQKHLIERLDITRLEQSYQDGQEILNYTNFLSFEEQITLYLRMGLLAFAVKKFEDCIQFCQTGIVMERKDTELKARAHLAMINSYSRLKNYDKVEELLDVFEKYKYDFVNEAAKISRAIVKARKGEYDIAVPLLEDYLEELSQQYRLHIIDELFEIYLKLDDLNACAKLLERECEMLGAIPELPHTYNSLGKYYQHKGYYFVNIGLIDEGVKSFATSLQYLTKINAFQEKDIYVFLMFIQNSLILNQGLYKSYNIDDPKSLYN</sequence>
<dbReference type="CDD" id="cd00093">
    <property type="entry name" value="HTH_XRE"/>
    <property type="match status" value="1"/>
</dbReference>
<dbReference type="SUPFAM" id="SSF47413">
    <property type="entry name" value="lambda repressor-like DNA-binding domains"/>
    <property type="match status" value="1"/>
</dbReference>
<evidence type="ECO:0000313" key="3">
    <source>
        <dbReference type="Proteomes" id="UP001168883"/>
    </source>
</evidence>
<dbReference type="Gene3D" id="1.25.40.10">
    <property type="entry name" value="Tetratricopeptide repeat domain"/>
    <property type="match status" value="1"/>
</dbReference>
<dbReference type="Proteomes" id="UP001168883">
    <property type="component" value="Unassembled WGS sequence"/>
</dbReference>
<dbReference type="RefSeq" id="WP_302878954.1">
    <property type="nucleotide sequence ID" value="NZ_JAUMKJ010000018.1"/>
</dbReference>
<feature type="domain" description="HTH cro/C1-type" evidence="1">
    <location>
        <begin position="18"/>
        <end position="71"/>
    </location>
</feature>
<reference evidence="2" key="1">
    <citation type="submission" date="2023-07" db="EMBL/GenBank/DDBJ databases">
        <authorList>
            <person name="Aktuganov G."/>
            <person name="Boyko T."/>
            <person name="Delegan Y."/>
            <person name="Galimzianova N."/>
            <person name="Gilvanova E."/>
            <person name="Korobov V."/>
            <person name="Kuzmina L."/>
            <person name="Melentiev A."/>
            <person name="Milman P."/>
            <person name="Ryabova A."/>
            <person name="Stupak E."/>
            <person name="Yasakov T."/>
            <person name="Zharikova N."/>
            <person name="Zhurenko E."/>
        </authorList>
    </citation>
    <scope>NUCLEOTIDE SEQUENCE</scope>
    <source>
        <strain evidence="2">IB-739</strain>
    </source>
</reference>
<gene>
    <name evidence="2" type="ORF">Q3C12_16235</name>
</gene>
<dbReference type="SMART" id="SM00530">
    <property type="entry name" value="HTH_XRE"/>
    <property type="match status" value="1"/>
</dbReference>
<evidence type="ECO:0000313" key="2">
    <source>
        <dbReference type="EMBL" id="MDO3678563.1"/>
    </source>
</evidence>
<protein>
    <submittedName>
        <fullName evidence="2">Helix-turn-helix transcriptional regulator</fullName>
    </submittedName>
</protein>
<dbReference type="InterPro" id="IPR011990">
    <property type="entry name" value="TPR-like_helical_dom_sf"/>
</dbReference>
<keyword evidence="3" id="KW-1185">Reference proteome</keyword>
<dbReference type="EMBL" id="JAUMKJ010000018">
    <property type="protein sequence ID" value="MDO3678563.1"/>
    <property type="molecule type" value="Genomic_DNA"/>
</dbReference>
<proteinExistence type="predicted"/>
<dbReference type="PROSITE" id="PS50943">
    <property type="entry name" value="HTH_CROC1"/>
    <property type="match status" value="1"/>
</dbReference>
<comment type="caution">
    <text evidence="2">The sequence shown here is derived from an EMBL/GenBank/DDBJ whole genome shotgun (WGS) entry which is preliminary data.</text>
</comment>
<accession>A0ABT8VC51</accession>
<dbReference type="Gene3D" id="1.10.260.40">
    <property type="entry name" value="lambda repressor-like DNA-binding domains"/>
    <property type="match status" value="1"/>
</dbReference>
<dbReference type="SUPFAM" id="SSF48452">
    <property type="entry name" value="TPR-like"/>
    <property type="match status" value="1"/>
</dbReference>
<evidence type="ECO:0000259" key="1">
    <source>
        <dbReference type="PROSITE" id="PS50943"/>
    </source>
</evidence>
<organism evidence="2 3">
    <name type="scientific">Paenibacillus ehimensis</name>
    <dbReference type="NCBI Taxonomy" id="79264"/>
    <lineage>
        <taxon>Bacteria</taxon>
        <taxon>Bacillati</taxon>
        <taxon>Bacillota</taxon>
        <taxon>Bacilli</taxon>
        <taxon>Bacillales</taxon>
        <taxon>Paenibacillaceae</taxon>
        <taxon>Paenibacillus</taxon>
    </lineage>
</organism>
<dbReference type="InterPro" id="IPR010982">
    <property type="entry name" value="Lambda_DNA-bd_dom_sf"/>
</dbReference>